<dbReference type="AlphaFoldDB" id="A0A1E4RVT0"/>
<evidence type="ECO:0000256" key="1">
    <source>
        <dbReference type="SAM" id="MobiDB-lite"/>
    </source>
</evidence>
<dbReference type="Proteomes" id="UP000094389">
    <property type="component" value="Unassembled WGS sequence"/>
</dbReference>
<protein>
    <submittedName>
        <fullName evidence="2">Uncharacterized protein</fullName>
    </submittedName>
</protein>
<dbReference type="RefSeq" id="XP_020068340.1">
    <property type="nucleotide sequence ID" value="XM_020215819.1"/>
</dbReference>
<accession>A0A1E4RVT0</accession>
<feature type="region of interest" description="Disordered" evidence="1">
    <location>
        <begin position="412"/>
        <end position="437"/>
    </location>
</feature>
<keyword evidence="3" id="KW-1185">Reference proteome</keyword>
<reference evidence="2 3" key="1">
    <citation type="journal article" date="2016" name="Proc. Natl. Acad. Sci. U.S.A.">
        <title>Comparative genomics of biotechnologically important yeasts.</title>
        <authorList>
            <person name="Riley R."/>
            <person name="Haridas S."/>
            <person name="Wolfe K.H."/>
            <person name="Lopes M.R."/>
            <person name="Hittinger C.T."/>
            <person name="Goeker M."/>
            <person name="Salamov A.A."/>
            <person name="Wisecaver J.H."/>
            <person name="Long T.M."/>
            <person name="Calvey C.H."/>
            <person name="Aerts A.L."/>
            <person name="Barry K.W."/>
            <person name="Choi C."/>
            <person name="Clum A."/>
            <person name="Coughlan A.Y."/>
            <person name="Deshpande S."/>
            <person name="Douglass A.P."/>
            <person name="Hanson S.J."/>
            <person name="Klenk H.-P."/>
            <person name="LaButti K.M."/>
            <person name="Lapidus A."/>
            <person name="Lindquist E.A."/>
            <person name="Lipzen A.M."/>
            <person name="Meier-Kolthoff J.P."/>
            <person name="Ohm R.A."/>
            <person name="Otillar R.P."/>
            <person name="Pangilinan J.L."/>
            <person name="Peng Y."/>
            <person name="Rokas A."/>
            <person name="Rosa C.A."/>
            <person name="Scheuner C."/>
            <person name="Sibirny A.A."/>
            <person name="Slot J.C."/>
            <person name="Stielow J.B."/>
            <person name="Sun H."/>
            <person name="Kurtzman C.P."/>
            <person name="Blackwell M."/>
            <person name="Grigoriev I.V."/>
            <person name="Jeffries T.W."/>
        </authorList>
    </citation>
    <scope>NUCLEOTIDE SEQUENCE [LARGE SCALE GENOMIC DNA]</scope>
    <source>
        <strain evidence="3">ATCC 18201 / CBS 1600 / BCRC 20928 / JCM 3617 / NBRC 0987 / NRRL Y-1542</strain>
    </source>
</reference>
<dbReference type="GeneID" id="30990215"/>
<evidence type="ECO:0000313" key="3">
    <source>
        <dbReference type="Proteomes" id="UP000094389"/>
    </source>
</evidence>
<dbReference type="EMBL" id="KV453942">
    <property type="protein sequence ID" value="ODV71301.1"/>
    <property type="molecule type" value="Genomic_DNA"/>
</dbReference>
<feature type="region of interest" description="Disordered" evidence="1">
    <location>
        <begin position="46"/>
        <end position="66"/>
    </location>
</feature>
<sequence>MAYNPALSSSCAFTGSSPVKPQALYAASGISTRDSVDLDVVNLPGSSGTRIENDSEEAGTGSISGLVTRPASSTRYEVYSQLSQARGSLLGTPLGSILGRLQGNQQATSYTLDQKFSKLVKMEKKVMKLQQEVIRDINSWCNVLHDDECKRLLYHLIKLLEAEYDVGEQSVKKQGQIMAQLQNVNKREKRTNELKYKRNKVLAKLREIENKVGDSPTTLLTRENLEELECSVEIVEDQLIRSINNGLKNSFVDYLTMLRSTGARYRDVGGYFLDNYSFSTRNENSMPSLQRLILQNKYSNGVPSNAQSPVSRELTTSLSYQENYIALSPNHVGKYLDNVYEEAESNLTAPARQEHDGVVKKRGQQQSSSKARSGPPPTPDDSTPLTVPLTSGISSANEHAFSSILNSYSTPGGLGTSHTTPGVLRPPPSQHNHEWIT</sequence>
<dbReference type="InterPro" id="IPR027267">
    <property type="entry name" value="AH/BAR_dom_sf"/>
</dbReference>
<name>A0A1E4RVT0_CYBJN</name>
<organism evidence="2 3">
    <name type="scientific">Cyberlindnera jadinii (strain ATCC 18201 / CBS 1600 / BCRC 20928 / JCM 3617 / NBRC 0987 / NRRL Y-1542)</name>
    <name type="common">Torula yeast</name>
    <name type="synonym">Candida utilis</name>
    <dbReference type="NCBI Taxonomy" id="983966"/>
    <lineage>
        <taxon>Eukaryota</taxon>
        <taxon>Fungi</taxon>
        <taxon>Dikarya</taxon>
        <taxon>Ascomycota</taxon>
        <taxon>Saccharomycotina</taxon>
        <taxon>Saccharomycetes</taxon>
        <taxon>Phaffomycetales</taxon>
        <taxon>Phaffomycetaceae</taxon>
        <taxon>Cyberlindnera</taxon>
    </lineage>
</organism>
<dbReference type="Gene3D" id="1.20.1270.60">
    <property type="entry name" value="Arfaptin homology (AH) domain/BAR domain"/>
    <property type="match status" value="1"/>
</dbReference>
<dbReference type="OrthoDB" id="3981152at2759"/>
<evidence type="ECO:0000313" key="2">
    <source>
        <dbReference type="EMBL" id="ODV71301.1"/>
    </source>
</evidence>
<feature type="region of interest" description="Disordered" evidence="1">
    <location>
        <begin position="348"/>
        <end position="391"/>
    </location>
</feature>
<proteinExistence type="predicted"/>
<gene>
    <name evidence="2" type="ORF">CYBJADRAFT_169526</name>
</gene>
<feature type="compositionally biased region" description="Low complexity" evidence="1">
    <location>
        <begin position="380"/>
        <end position="390"/>
    </location>
</feature>